<gene>
    <name evidence="2" type="ORF">O181_041222</name>
</gene>
<sequence>MDGIHYHPYLKSKKIKEYHAKKREASKEEAAVASTSKHEFSQTPQEGKKKRKNNWRKPYSKNPKRCHEKCLPHYQNLDGIQVQRVTKNGTTPFPK</sequence>
<evidence type="ECO:0000256" key="1">
    <source>
        <dbReference type="SAM" id="MobiDB-lite"/>
    </source>
</evidence>
<protein>
    <submittedName>
        <fullName evidence="2">Uncharacterized protein</fullName>
    </submittedName>
</protein>
<dbReference type="Proteomes" id="UP000765509">
    <property type="component" value="Unassembled WGS sequence"/>
</dbReference>
<accession>A0A9Q3HEM8</accession>
<evidence type="ECO:0000313" key="2">
    <source>
        <dbReference type="EMBL" id="MBW0501507.1"/>
    </source>
</evidence>
<feature type="region of interest" description="Disordered" evidence="1">
    <location>
        <begin position="20"/>
        <end position="67"/>
    </location>
</feature>
<proteinExistence type="predicted"/>
<dbReference type="EMBL" id="AVOT02016355">
    <property type="protein sequence ID" value="MBW0501507.1"/>
    <property type="molecule type" value="Genomic_DNA"/>
</dbReference>
<feature type="compositionally biased region" description="Basic residues" evidence="1">
    <location>
        <begin position="48"/>
        <end position="67"/>
    </location>
</feature>
<evidence type="ECO:0000313" key="3">
    <source>
        <dbReference type="Proteomes" id="UP000765509"/>
    </source>
</evidence>
<dbReference type="AlphaFoldDB" id="A0A9Q3HEM8"/>
<keyword evidence="3" id="KW-1185">Reference proteome</keyword>
<name>A0A9Q3HEM8_9BASI</name>
<organism evidence="2 3">
    <name type="scientific">Austropuccinia psidii MF-1</name>
    <dbReference type="NCBI Taxonomy" id="1389203"/>
    <lineage>
        <taxon>Eukaryota</taxon>
        <taxon>Fungi</taxon>
        <taxon>Dikarya</taxon>
        <taxon>Basidiomycota</taxon>
        <taxon>Pucciniomycotina</taxon>
        <taxon>Pucciniomycetes</taxon>
        <taxon>Pucciniales</taxon>
        <taxon>Sphaerophragmiaceae</taxon>
        <taxon>Austropuccinia</taxon>
    </lineage>
</organism>
<comment type="caution">
    <text evidence="2">The sequence shown here is derived from an EMBL/GenBank/DDBJ whole genome shotgun (WGS) entry which is preliminary data.</text>
</comment>
<feature type="compositionally biased region" description="Basic and acidic residues" evidence="1">
    <location>
        <begin position="20"/>
        <end position="40"/>
    </location>
</feature>
<reference evidence="2" key="1">
    <citation type="submission" date="2021-03" db="EMBL/GenBank/DDBJ databases">
        <title>Draft genome sequence of rust myrtle Austropuccinia psidii MF-1, a brazilian biotype.</title>
        <authorList>
            <person name="Quecine M.C."/>
            <person name="Pachon D.M.R."/>
            <person name="Bonatelli M.L."/>
            <person name="Correr F.H."/>
            <person name="Franceschini L.M."/>
            <person name="Leite T.F."/>
            <person name="Margarido G.R.A."/>
            <person name="Almeida C.A."/>
            <person name="Ferrarezi J.A."/>
            <person name="Labate C.A."/>
        </authorList>
    </citation>
    <scope>NUCLEOTIDE SEQUENCE</scope>
    <source>
        <strain evidence="2">MF-1</strain>
    </source>
</reference>